<dbReference type="GO" id="GO:0046872">
    <property type="term" value="F:metal ion binding"/>
    <property type="evidence" value="ECO:0007669"/>
    <property type="project" value="UniProtKB-KW"/>
</dbReference>
<feature type="domain" description="Calcineurin-like phosphoesterase" evidence="7">
    <location>
        <begin position="88"/>
        <end position="251"/>
    </location>
</feature>
<evidence type="ECO:0000259" key="7">
    <source>
        <dbReference type="Pfam" id="PF00149"/>
    </source>
</evidence>
<dbReference type="EMBL" id="MRTJ01000010">
    <property type="protein sequence ID" value="OMF11447.1"/>
    <property type="molecule type" value="Genomic_DNA"/>
</dbReference>
<feature type="transmembrane region" description="Helical" evidence="6">
    <location>
        <begin position="42"/>
        <end position="64"/>
    </location>
</feature>
<organism evidence="8 10">
    <name type="scientific">Paenibacillus amylolyticus</name>
    <dbReference type="NCBI Taxonomy" id="1451"/>
    <lineage>
        <taxon>Bacteria</taxon>
        <taxon>Bacillati</taxon>
        <taxon>Bacillota</taxon>
        <taxon>Bacilli</taxon>
        <taxon>Bacillales</taxon>
        <taxon>Paenibacillaceae</taxon>
        <taxon>Paenibacillus</taxon>
    </lineage>
</organism>
<proteinExistence type="inferred from homology"/>
<gene>
    <name evidence="9" type="ORF">BK131_21080</name>
    <name evidence="8" type="ORF">PAHA3_5736</name>
</gene>
<dbReference type="Proteomes" id="UP000069697">
    <property type="component" value="Unassembled WGS sequence"/>
</dbReference>
<dbReference type="OrthoDB" id="9780884at2"/>
<sequence length="324" mass="36204">MAETPRQGSNNSPSQRSHKAPGAEESVFPGEEKDHDPSRRSFLLRMVLMTAGASLLTGGYAWLWEPRRLEIKQVGLKLPKFPKAFDGLRVVQFSDAHLGFHTGVKEMKKLAATIEEQQPDLICFTGDIVEREAEPMRECIPILASMQAKYGKFAVLGNHDYRGGQQNEVATMFREAGFTLLRNEHVVIEQGGERLAIAGLDDALTGRPDPAQAIKELDHDVWKLLLMHEPDYADIATPYGFGLQLSGHSHGGQVRFPWVGALTTPRGSHKYVQGLYYTDVQGVYYSTQTQMPVYVNRGFGMTQLPIRFLCRPELTVFELKGLTT</sequence>
<accession>A0A100VT29</accession>
<keyword evidence="6" id="KW-0812">Transmembrane</keyword>
<comment type="similarity">
    <text evidence="4">Belongs to the metallophosphoesterase superfamily.</text>
</comment>
<dbReference type="AlphaFoldDB" id="A0A100VT29"/>
<dbReference type="PANTHER" id="PTHR31302:SF25">
    <property type="entry name" value="PHOSPHOESTERASE"/>
    <property type="match status" value="1"/>
</dbReference>
<dbReference type="Proteomes" id="UP000187134">
    <property type="component" value="Unassembled WGS sequence"/>
</dbReference>
<dbReference type="InterPro" id="IPR004843">
    <property type="entry name" value="Calcineurin-like_PHP"/>
</dbReference>
<keyword evidence="6" id="KW-1133">Transmembrane helix</keyword>
<dbReference type="SUPFAM" id="SSF56300">
    <property type="entry name" value="Metallo-dependent phosphatases"/>
    <property type="match status" value="1"/>
</dbReference>
<dbReference type="FunFam" id="3.60.21.10:FF:000028">
    <property type="entry name" value="Putative metallophosphoesterase"/>
    <property type="match status" value="1"/>
</dbReference>
<reference evidence="9 11" key="3">
    <citation type="submission" date="2016-11" db="EMBL/GenBank/DDBJ databases">
        <title>Paenibacillus species isolates.</title>
        <authorList>
            <person name="Beno S.M."/>
        </authorList>
    </citation>
    <scope>NUCLEOTIDE SEQUENCE [LARGE SCALE GENOMIC DNA]</scope>
    <source>
        <strain evidence="9 11">FSL H8-0246</strain>
    </source>
</reference>
<feature type="compositionally biased region" description="Polar residues" evidence="5">
    <location>
        <begin position="1"/>
        <end position="15"/>
    </location>
</feature>
<evidence type="ECO:0000313" key="10">
    <source>
        <dbReference type="Proteomes" id="UP000069697"/>
    </source>
</evidence>
<feature type="region of interest" description="Disordered" evidence="5">
    <location>
        <begin position="1"/>
        <end position="37"/>
    </location>
</feature>
<dbReference type="RefSeq" id="WP_062837918.1">
    <property type="nucleotide sequence ID" value="NZ_BCNV01000011.1"/>
</dbReference>
<protein>
    <submittedName>
        <fullName evidence="8 9">Phosphoesterase</fullName>
    </submittedName>
</protein>
<evidence type="ECO:0000256" key="6">
    <source>
        <dbReference type="SAM" id="Phobius"/>
    </source>
</evidence>
<dbReference type="GO" id="GO:0016020">
    <property type="term" value="C:membrane"/>
    <property type="evidence" value="ECO:0007669"/>
    <property type="project" value="GOC"/>
</dbReference>
<evidence type="ECO:0000256" key="2">
    <source>
        <dbReference type="ARBA" id="ARBA00022723"/>
    </source>
</evidence>
<reference evidence="10" key="2">
    <citation type="submission" date="2016-01" db="EMBL/GenBank/DDBJ databases">
        <title>Draft Genome Sequence of Paenibacillus amylolyticus Heshi-A3 that Was Isolated from Fermented Rice Bran with Aging Salted Mackerel, Which Was Named Heshiko as Traditional Fermented Seafood in Japan.</title>
        <authorList>
            <person name="Akuzawa S."/>
            <person name="Nakagawa J."/>
            <person name="Kanekatsu T."/>
            <person name="Kubota E."/>
            <person name="Ohtake R."/>
            <person name="Suzuki T."/>
            <person name="Kanesaki Y."/>
        </authorList>
    </citation>
    <scope>NUCLEOTIDE SEQUENCE [LARGE SCALE GENOMIC DNA]</scope>
    <source>
        <strain evidence="10">Heshi-A3</strain>
    </source>
</reference>
<reference evidence="8 10" key="1">
    <citation type="journal article" date="2016" name="Genome Announc.">
        <title>Draft Genome Sequence of Paenibacillus amylolyticus Heshi-A3, Isolated from Fermented Rice Bran in a Japanese Fermented Seafood Dish.</title>
        <authorList>
            <person name="Akuzawa S."/>
            <person name="Nagaoka J."/>
            <person name="Kanekatsu M."/>
            <person name="Kubota E."/>
            <person name="Ohtake R."/>
            <person name="Suzuki T."/>
            <person name="Kanesaki Y."/>
        </authorList>
    </citation>
    <scope>NUCLEOTIDE SEQUENCE [LARGE SCALE GENOMIC DNA]</scope>
    <source>
        <strain evidence="8 10">Heshi-A3</strain>
    </source>
</reference>
<evidence type="ECO:0000256" key="4">
    <source>
        <dbReference type="ARBA" id="ARBA00061089"/>
    </source>
</evidence>
<dbReference type="EMBL" id="BCNV01000011">
    <property type="protein sequence ID" value="GAS85602.1"/>
    <property type="molecule type" value="Genomic_DNA"/>
</dbReference>
<dbReference type="InterPro" id="IPR029052">
    <property type="entry name" value="Metallo-depent_PP-like"/>
</dbReference>
<keyword evidence="2" id="KW-0479">Metal-binding</keyword>
<evidence type="ECO:0000256" key="5">
    <source>
        <dbReference type="SAM" id="MobiDB-lite"/>
    </source>
</evidence>
<dbReference type="PANTHER" id="PTHR31302">
    <property type="entry name" value="TRANSMEMBRANE PROTEIN WITH METALLOPHOSPHOESTERASE DOMAIN-RELATED"/>
    <property type="match status" value="1"/>
</dbReference>
<dbReference type="Pfam" id="PF00149">
    <property type="entry name" value="Metallophos"/>
    <property type="match status" value="1"/>
</dbReference>
<evidence type="ECO:0000313" key="9">
    <source>
        <dbReference type="EMBL" id="OMF11447.1"/>
    </source>
</evidence>
<keyword evidence="6" id="KW-0472">Membrane</keyword>
<name>A0A100VT29_PAEAM</name>
<evidence type="ECO:0000256" key="3">
    <source>
        <dbReference type="ARBA" id="ARBA00022801"/>
    </source>
</evidence>
<dbReference type="GO" id="GO:0009245">
    <property type="term" value="P:lipid A biosynthetic process"/>
    <property type="evidence" value="ECO:0007669"/>
    <property type="project" value="TreeGrafter"/>
</dbReference>
<dbReference type="CDD" id="cd07385">
    <property type="entry name" value="MPP_YkuE_C"/>
    <property type="match status" value="1"/>
</dbReference>
<evidence type="ECO:0000256" key="1">
    <source>
        <dbReference type="ARBA" id="ARBA00001968"/>
    </source>
</evidence>
<dbReference type="GO" id="GO:0008758">
    <property type="term" value="F:UDP-2,3-diacylglucosamine hydrolase activity"/>
    <property type="evidence" value="ECO:0007669"/>
    <property type="project" value="TreeGrafter"/>
</dbReference>
<dbReference type="InterPro" id="IPR051158">
    <property type="entry name" value="Metallophosphoesterase_sf"/>
</dbReference>
<evidence type="ECO:0000313" key="11">
    <source>
        <dbReference type="Proteomes" id="UP000187134"/>
    </source>
</evidence>
<keyword evidence="3" id="KW-0378">Hydrolase</keyword>
<comment type="caution">
    <text evidence="8">The sequence shown here is derived from an EMBL/GenBank/DDBJ whole genome shotgun (WGS) entry which is preliminary data.</text>
</comment>
<comment type="cofactor">
    <cofactor evidence="1">
        <name>a divalent metal cation</name>
        <dbReference type="ChEBI" id="CHEBI:60240"/>
    </cofactor>
</comment>
<dbReference type="Gene3D" id="3.60.21.10">
    <property type="match status" value="1"/>
</dbReference>
<evidence type="ECO:0000313" key="8">
    <source>
        <dbReference type="EMBL" id="GAS85602.1"/>
    </source>
</evidence>